<dbReference type="InterPro" id="IPR000515">
    <property type="entry name" value="MetI-like"/>
</dbReference>
<dbReference type="PANTHER" id="PTHR30183">
    <property type="entry name" value="MOLYBDENUM TRANSPORT SYSTEM PERMEASE PROTEIN MODB"/>
    <property type="match status" value="1"/>
</dbReference>
<feature type="transmembrane region" description="Helical" evidence="7">
    <location>
        <begin position="87"/>
        <end position="110"/>
    </location>
</feature>
<keyword evidence="5 7" id="KW-1133">Transmembrane helix</keyword>
<dbReference type="CDD" id="cd06261">
    <property type="entry name" value="TM_PBP2"/>
    <property type="match status" value="1"/>
</dbReference>
<feature type="transmembrane region" description="Helical" evidence="7">
    <location>
        <begin position="234"/>
        <end position="257"/>
    </location>
</feature>
<keyword evidence="10" id="KW-1185">Reference proteome</keyword>
<dbReference type="Pfam" id="PF00528">
    <property type="entry name" value="BPD_transp_1"/>
    <property type="match status" value="1"/>
</dbReference>
<dbReference type="PANTHER" id="PTHR30183:SF2">
    <property type="entry name" value="IRON UTILIZATION PROTEIN"/>
    <property type="match status" value="1"/>
</dbReference>
<dbReference type="InterPro" id="IPR006469">
    <property type="entry name" value="NifC_ABC_porter"/>
</dbReference>
<keyword evidence="6 7" id="KW-0472">Membrane</keyword>
<dbReference type="NCBIfam" id="TIGR01581">
    <property type="entry name" value="Mo_ABC_porter"/>
    <property type="match status" value="1"/>
</dbReference>
<feature type="transmembrane region" description="Helical" evidence="7">
    <location>
        <begin position="12"/>
        <end position="33"/>
    </location>
</feature>
<feature type="transmembrane region" description="Helical" evidence="7">
    <location>
        <begin position="122"/>
        <end position="142"/>
    </location>
</feature>
<evidence type="ECO:0000313" key="9">
    <source>
        <dbReference type="EMBL" id="UEL46447.1"/>
    </source>
</evidence>
<dbReference type="Proteomes" id="UP001198983">
    <property type="component" value="Chromosome"/>
</dbReference>
<sequence>MKNKGNNLFNIISYTITVFVVVFMSSIVLTIVIKGIPYIKEAFVSKEIQFSLKLSLITTTISTIICMFLSIPTSYTLTRENNKLNKYMRIIIELPLCLPYLVLGFSLLIIFSSPFGKALKHAGIKVIYSQLGIIIAQVVVNLPYAIRILRTAFLEVDSRLEFIAGTLGACKFTRFLTITLPLAKNSIIGALILTWSRGLGEFGATLMLVGVTRMKTETLPGSIYLNVATGDNGVAMASALILLLISSISLFASNYFTNKDLQRDRMKDVVGR</sequence>
<keyword evidence="2 7" id="KW-0813">Transport</keyword>
<dbReference type="KEGG" id="tem:JW646_12420"/>
<feature type="domain" description="ABC transmembrane type-1" evidence="8">
    <location>
        <begin position="52"/>
        <end position="253"/>
    </location>
</feature>
<dbReference type="GO" id="GO:0005886">
    <property type="term" value="C:plasma membrane"/>
    <property type="evidence" value="ECO:0007669"/>
    <property type="project" value="UniProtKB-SubCell"/>
</dbReference>
<dbReference type="RefSeq" id="WP_074914514.1">
    <property type="nucleotide sequence ID" value="NZ_CP081135.1"/>
</dbReference>
<organism evidence="9 10">
    <name type="scientific">Terrisporobacter hibernicus</name>
    <dbReference type="NCBI Taxonomy" id="2813371"/>
    <lineage>
        <taxon>Bacteria</taxon>
        <taxon>Bacillati</taxon>
        <taxon>Bacillota</taxon>
        <taxon>Clostridia</taxon>
        <taxon>Peptostreptococcales</taxon>
        <taxon>Peptostreptococcaceae</taxon>
        <taxon>Terrisporobacter</taxon>
    </lineage>
</organism>
<proteinExistence type="inferred from homology"/>
<dbReference type="PROSITE" id="PS50928">
    <property type="entry name" value="ABC_TM1"/>
    <property type="match status" value="1"/>
</dbReference>
<gene>
    <name evidence="9" type="ORF">JW646_12420</name>
</gene>
<dbReference type="SUPFAM" id="SSF161098">
    <property type="entry name" value="MetI-like"/>
    <property type="match status" value="1"/>
</dbReference>
<dbReference type="AlphaFoldDB" id="A0AAX2ZFG5"/>
<evidence type="ECO:0000256" key="5">
    <source>
        <dbReference type="ARBA" id="ARBA00022989"/>
    </source>
</evidence>
<keyword evidence="4 7" id="KW-0812">Transmembrane</keyword>
<comment type="similarity">
    <text evidence="7">Belongs to the binding-protein-dependent transport system permease family.</text>
</comment>
<reference evidence="9 10" key="1">
    <citation type="journal article" date="2023" name="Int. J. Syst. Evol. Microbiol.">
        <title>Terrisporobacter hibernicus sp. nov., isolated from bovine faeces in Northern Ireland.</title>
        <authorList>
            <person name="Mitchell M."/>
            <person name="Nguyen S.V."/>
            <person name="Connor M."/>
            <person name="Fairley D.J."/>
            <person name="Donoghue O."/>
            <person name="Marshall H."/>
            <person name="Koolman L."/>
            <person name="McMullan G."/>
            <person name="Schaffer K.E."/>
            <person name="McGrath J.W."/>
            <person name="Fanning S."/>
        </authorList>
    </citation>
    <scope>NUCLEOTIDE SEQUENCE [LARGE SCALE GENOMIC DNA]</scope>
    <source>
        <strain evidence="9 10">MCA3</strain>
    </source>
</reference>
<evidence type="ECO:0000313" key="10">
    <source>
        <dbReference type="Proteomes" id="UP001198983"/>
    </source>
</evidence>
<dbReference type="EMBL" id="CP081135">
    <property type="protein sequence ID" value="UEL46447.1"/>
    <property type="molecule type" value="Genomic_DNA"/>
</dbReference>
<evidence type="ECO:0000256" key="3">
    <source>
        <dbReference type="ARBA" id="ARBA00022475"/>
    </source>
</evidence>
<evidence type="ECO:0000259" key="8">
    <source>
        <dbReference type="PROSITE" id="PS50928"/>
    </source>
</evidence>
<dbReference type="InterPro" id="IPR035906">
    <property type="entry name" value="MetI-like_sf"/>
</dbReference>
<evidence type="ECO:0000256" key="1">
    <source>
        <dbReference type="ARBA" id="ARBA00004651"/>
    </source>
</evidence>
<evidence type="ECO:0000256" key="6">
    <source>
        <dbReference type="ARBA" id="ARBA00023136"/>
    </source>
</evidence>
<dbReference type="Gene3D" id="1.10.3720.10">
    <property type="entry name" value="MetI-like"/>
    <property type="match status" value="1"/>
</dbReference>
<evidence type="ECO:0000256" key="7">
    <source>
        <dbReference type="RuleBase" id="RU363032"/>
    </source>
</evidence>
<comment type="subcellular location">
    <subcellularLocation>
        <location evidence="1 7">Cell membrane</location>
        <topology evidence="1 7">Multi-pass membrane protein</topology>
    </subcellularLocation>
</comment>
<protein>
    <submittedName>
        <fullName evidence="9">ABC transporter permease</fullName>
    </submittedName>
</protein>
<dbReference type="GO" id="GO:0022857">
    <property type="term" value="F:transmembrane transporter activity"/>
    <property type="evidence" value="ECO:0007669"/>
    <property type="project" value="InterPro"/>
</dbReference>
<keyword evidence="3" id="KW-1003">Cell membrane</keyword>
<evidence type="ECO:0000256" key="4">
    <source>
        <dbReference type="ARBA" id="ARBA00022692"/>
    </source>
</evidence>
<name>A0AAX2ZFG5_9FIRM</name>
<accession>A0AAX2ZFG5</accession>
<evidence type="ECO:0000256" key="2">
    <source>
        <dbReference type="ARBA" id="ARBA00022448"/>
    </source>
</evidence>
<feature type="transmembrane region" description="Helical" evidence="7">
    <location>
        <begin position="54"/>
        <end position="75"/>
    </location>
</feature>